<dbReference type="GO" id="GO:0016705">
    <property type="term" value="F:oxidoreductase activity, acting on paired donors, with incorporation or reduction of molecular oxygen"/>
    <property type="evidence" value="ECO:0007669"/>
    <property type="project" value="InterPro"/>
</dbReference>
<dbReference type="SUPFAM" id="SSF48264">
    <property type="entry name" value="Cytochrome P450"/>
    <property type="match status" value="1"/>
</dbReference>
<keyword evidence="13" id="KW-1185">Reference proteome</keyword>
<comment type="cofactor">
    <cofactor evidence="1 8">
        <name>heme</name>
        <dbReference type="ChEBI" id="CHEBI:30413"/>
    </cofactor>
</comment>
<evidence type="ECO:0000256" key="3">
    <source>
        <dbReference type="ARBA" id="ARBA00022617"/>
    </source>
</evidence>
<feature type="binding site" description="axial binding residue" evidence="8">
    <location>
        <position position="488"/>
    </location>
    <ligand>
        <name>heme</name>
        <dbReference type="ChEBI" id="CHEBI:30413"/>
    </ligand>
    <ligandPart>
        <name>Fe</name>
        <dbReference type="ChEBI" id="CHEBI:18248"/>
    </ligandPart>
</feature>
<keyword evidence="11" id="KW-1133">Transmembrane helix</keyword>
<feature type="region of interest" description="Disordered" evidence="10">
    <location>
        <begin position="513"/>
        <end position="555"/>
    </location>
</feature>
<evidence type="ECO:0000313" key="13">
    <source>
        <dbReference type="Proteomes" id="UP001164286"/>
    </source>
</evidence>
<evidence type="ECO:0000256" key="1">
    <source>
        <dbReference type="ARBA" id="ARBA00001971"/>
    </source>
</evidence>
<dbReference type="AlphaFoldDB" id="A0AA38H9H3"/>
<evidence type="ECO:0000256" key="9">
    <source>
        <dbReference type="RuleBase" id="RU000461"/>
    </source>
</evidence>
<dbReference type="Pfam" id="PF00067">
    <property type="entry name" value="p450"/>
    <property type="match status" value="1"/>
</dbReference>
<keyword evidence="6 8" id="KW-0408">Iron</keyword>
<protein>
    <submittedName>
        <fullName evidence="12">Cytochrome P450</fullName>
    </submittedName>
</protein>
<evidence type="ECO:0000256" key="10">
    <source>
        <dbReference type="SAM" id="MobiDB-lite"/>
    </source>
</evidence>
<dbReference type="Proteomes" id="UP001164286">
    <property type="component" value="Unassembled WGS sequence"/>
</dbReference>
<accession>A0AA38H9H3</accession>
<comment type="similarity">
    <text evidence="2 9">Belongs to the cytochrome P450 family.</text>
</comment>
<evidence type="ECO:0000256" key="8">
    <source>
        <dbReference type="PIRSR" id="PIRSR602401-1"/>
    </source>
</evidence>
<name>A0AA38H9H3_9TREE</name>
<keyword evidence="11" id="KW-0472">Membrane</keyword>
<reference evidence="12" key="1">
    <citation type="journal article" date="2022" name="G3 (Bethesda)">
        <title>High quality genome of the basidiomycete yeast Dioszegia hungarica PDD-24b-2 isolated from cloud water.</title>
        <authorList>
            <person name="Jarrige D."/>
            <person name="Haridas S."/>
            <person name="Bleykasten-Grosshans C."/>
            <person name="Joly M."/>
            <person name="Nadalig T."/>
            <person name="Sancelme M."/>
            <person name="Vuilleumier S."/>
            <person name="Grigoriev I.V."/>
            <person name="Amato P."/>
            <person name="Bringel F."/>
        </authorList>
    </citation>
    <scope>NUCLEOTIDE SEQUENCE</scope>
    <source>
        <strain evidence="12">PDD-24b-2</strain>
    </source>
</reference>
<dbReference type="GO" id="GO:0004497">
    <property type="term" value="F:monooxygenase activity"/>
    <property type="evidence" value="ECO:0007669"/>
    <property type="project" value="UniProtKB-KW"/>
</dbReference>
<dbReference type="InterPro" id="IPR002401">
    <property type="entry name" value="Cyt_P450_E_grp-I"/>
</dbReference>
<dbReference type="EMBL" id="JAKWFO010000005">
    <property type="protein sequence ID" value="KAI9635096.1"/>
    <property type="molecule type" value="Genomic_DNA"/>
</dbReference>
<dbReference type="PRINTS" id="PR00463">
    <property type="entry name" value="EP450I"/>
</dbReference>
<sequence>MKGASYLLPSVLKTLIFPPLLAHILLRQLRPPLLVQLICYWLSLPVLYILRTELSLYRTQSPARRAGACPPPNVKGRYPLNIDVLLDWAKSGSEEEVGRMMVLLGRQYGGTYNTRVLGEDQVITTDPRVIRHALVDDFDNFVKGQKTRSRAQEFLGDGIFNSDGEKWKFHRSLTRPFFHPTHIRPSLFTPHILSSLASMPEIGSAEHAGPSEAFDMQKAMGELSLHMAVDWLCGVKLDEPHSRGEEWEEARRGVGEAMRLAQSAVGRRMKIGNLWPLFELKADPLAKPMRTIHAFFRPLIQEAIDRKAAPEVDQGKMRLIDRLVAATDDLRKIEDQLINILLAARDTTASLLTFCVYGLALHPEVFDKVREEILSTAGMEGEINKEIIRDCPYTRRFINETLRLFPPVPLNIRRTLRPTLLPTSTGERMYMPANTALVMCTVLMQRDKAVWGEDAEDFRPERWDGGEVDEGMKGREGFAAWNLGPRMCLGQPFALSATHTFLILLVRHLTSQSDATKGGKGSRIELAPDAQPKGTRIPPAWTGEDGKGGDGRARSGRDQVWIVSDVVLAVKGGLWVRFVK</sequence>
<feature type="transmembrane region" description="Helical" evidence="11">
    <location>
        <begin position="6"/>
        <end position="26"/>
    </location>
</feature>
<evidence type="ECO:0000256" key="7">
    <source>
        <dbReference type="ARBA" id="ARBA00023033"/>
    </source>
</evidence>
<keyword evidence="7 9" id="KW-0503">Monooxygenase</keyword>
<dbReference type="InterPro" id="IPR001128">
    <property type="entry name" value="Cyt_P450"/>
</dbReference>
<evidence type="ECO:0000256" key="5">
    <source>
        <dbReference type="ARBA" id="ARBA00023002"/>
    </source>
</evidence>
<evidence type="ECO:0000256" key="11">
    <source>
        <dbReference type="SAM" id="Phobius"/>
    </source>
</evidence>
<dbReference type="InterPro" id="IPR017972">
    <property type="entry name" value="Cyt_P450_CS"/>
</dbReference>
<organism evidence="12 13">
    <name type="scientific">Dioszegia hungarica</name>
    <dbReference type="NCBI Taxonomy" id="4972"/>
    <lineage>
        <taxon>Eukaryota</taxon>
        <taxon>Fungi</taxon>
        <taxon>Dikarya</taxon>
        <taxon>Basidiomycota</taxon>
        <taxon>Agaricomycotina</taxon>
        <taxon>Tremellomycetes</taxon>
        <taxon>Tremellales</taxon>
        <taxon>Bulleribasidiaceae</taxon>
        <taxon>Dioszegia</taxon>
    </lineage>
</organism>
<feature type="compositionally biased region" description="Basic and acidic residues" evidence="10">
    <location>
        <begin position="544"/>
        <end position="555"/>
    </location>
</feature>
<dbReference type="Gene3D" id="1.10.630.10">
    <property type="entry name" value="Cytochrome P450"/>
    <property type="match status" value="1"/>
</dbReference>
<evidence type="ECO:0000256" key="2">
    <source>
        <dbReference type="ARBA" id="ARBA00010617"/>
    </source>
</evidence>
<evidence type="ECO:0000313" key="12">
    <source>
        <dbReference type="EMBL" id="KAI9635096.1"/>
    </source>
</evidence>
<comment type="caution">
    <text evidence="12">The sequence shown here is derived from an EMBL/GenBank/DDBJ whole genome shotgun (WGS) entry which is preliminary data.</text>
</comment>
<evidence type="ECO:0000256" key="6">
    <source>
        <dbReference type="ARBA" id="ARBA00023004"/>
    </source>
</evidence>
<dbReference type="PROSITE" id="PS00086">
    <property type="entry name" value="CYTOCHROME_P450"/>
    <property type="match status" value="1"/>
</dbReference>
<gene>
    <name evidence="12" type="ORF">MKK02DRAFT_36569</name>
</gene>
<dbReference type="GeneID" id="77728651"/>
<dbReference type="GO" id="GO:0005506">
    <property type="term" value="F:iron ion binding"/>
    <property type="evidence" value="ECO:0007669"/>
    <property type="project" value="InterPro"/>
</dbReference>
<dbReference type="RefSeq" id="XP_052944873.1">
    <property type="nucleotide sequence ID" value="XM_053089446.1"/>
</dbReference>
<keyword evidence="5 9" id="KW-0560">Oxidoreductase</keyword>
<dbReference type="PANTHER" id="PTHR24287:SF1">
    <property type="entry name" value="P450, PUTATIVE (EUROFUNG)-RELATED"/>
    <property type="match status" value="1"/>
</dbReference>
<keyword evidence="4 8" id="KW-0479">Metal-binding</keyword>
<proteinExistence type="inferred from homology"/>
<keyword evidence="3 8" id="KW-0349">Heme</keyword>
<dbReference type="InterPro" id="IPR036396">
    <property type="entry name" value="Cyt_P450_sf"/>
</dbReference>
<dbReference type="PRINTS" id="PR00385">
    <property type="entry name" value="P450"/>
</dbReference>
<evidence type="ECO:0000256" key="4">
    <source>
        <dbReference type="ARBA" id="ARBA00022723"/>
    </source>
</evidence>
<dbReference type="InterPro" id="IPR047146">
    <property type="entry name" value="Cyt_P450_E_CYP52_fungi"/>
</dbReference>
<dbReference type="PANTHER" id="PTHR24287">
    <property type="entry name" value="P450, PUTATIVE (EUROFUNG)-RELATED"/>
    <property type="match status" value="1"/>
</dbReference>
<dbReference type="GO" id="GO:0020037">
    <property type="term" value="F:heme binding"/>
    <property type="evidence" value="ECO:0007669"/>
    <property type="project" value="InterPro"/>
</dbReference>
<keyword evidence="11" id="KW-0812">Transmembrane</keyword>
<feature type="transmembrane region" description="Helical" evidence="11">
    <location>
        <begin position="33"/>
        <end position="50"/>
    </location>
</feature>